<evidence type="ECO:0000256" key="7">
    <source>
        <dbReference type="ARBA" id="ARBA00022695"/>
    </source>
</evidence>
<evidence type="ECO:0000256" key="18">
    <source>
        <dbReference type="SAM" id="MobiDB-lite"/>
    </source>
</evidence>
<dbReference type="OrthoDB" id="200924at2759"/>
<dbReference type="SUPFAM" id="SSF56091">
    <property type="entry name" value="DNA ligase/mRNA capping enzyme, catalytic domain"/>
    <property type="match status" value="1"/>
</dbReference>
<dbReference type="GO" id="GO:0005524">
    <property type="term" value="F:ATP binding"/>
    <property type="evidence" value="ECO:0007669"/>
    <property type="project" value="InterPro"/>
</dbReference>
<feature type="active site" description="N6-GMP-lysine intermediate" evidence="17">
    <location>
        <position position="61"/>
    </location>
</feature>
<dbReference type="PANTHER" id="PTHR10367">
    <property type="entry name" value="MRNA-CAPPING ENZYME"/>
    <property type="match status" value="1"/>
</dbReference>
<keyword evidence="9 16" id="KW-0506">mRNA capping</keyword>
<evidence type="ECO:0000259" key="20">
    <source>
        <dbReference type="Pfam" id="PF03919"/>
    </source>
</evidence>
<dbReference type="InterPro" id="IPR017075">
    <property type="entry name" value="mRNA_cap_enzyme_alpha"/>
</dbReference>
<evidence type="ECO:0000256" key="13">
    <source>
        <dbReference type="ARBA" id="ARBA00030702"/>
    </source>
</evidence>
<sequence length="402" mass="46680">MGSVPGIPGQKLDPGPMQELRAEVNDLLHRRSRNFPGAQPVSFSRKHLEALQKDDYYLCEKTDGIRCLLYCSGVTGEEAHYLIDRKNDFYNVVPLHFPVPEDPSFDRYHTGTLLDGELVYDTLKDGSHELRYLVFDCILLDSKSYVSRPLDKRIGAFQEFFLKPYEKCFYHAFPERLAEQAFVLKPKSVQKSYGMMMMFKEILPALEHGNDGLIFTCKSTPYEFGTDQHILKWKPAHENTIDFRLVLGDFPMLPPLDGEERGVPDYDAKPTFELYVHYERDDWRYWDNLFVSDDEWETLKGLQQMLDFRVIECHKDEKGRWRMKVEQDGTPRFRDDKLEANHISTVEKVLESINDAVSKQDLLDSAQAIAKAWKQRHPEEQKRGPPPAPPSGQGAQKRQRTE</sequence>
<organism evidence="21 22">
    <name type="scientific">Viridothelium virens</name>
    <name type="common">Speckled blister lichen</name>
    <name type="synonym">Trypethelium virens</name>
    <dbReference type="NCBI Taxonomy" id="1048519"/>
    <lineage>
        <taxon>Eukaryota</taxon>
        <taxon>Fungi</taxon>
        <taxon>Dikarya</taxon>
        <taxon>Ascomycota</taxon>
        <taxon>Pezizomycotina</taxon>
        <taxon>Dothideomycetes</taxon>
        <taxon>Dothideomycetes incertae sedis</taxon>
        <taxon>Trypetheliales</taxon>
        <taxon>Trypetheliaceae</taxon>
        <taxon>Viridothelium</taxon>
    </lineage>
</organism>
<evidence type="ECO:0000256" key="5">
    <source>
        <dbReference type="ARBA" id="ARBA00022664"/>
    </source>
</evidence>
<feature type="domain" description="mRNA capping enzyme C-terminal" evidence="20">
    <location>
        <begin position="238"/>
        <end position="363"/>
    </location>
</feature>
<proteinExistence type="inferred from homology"/>
<dbReference type="CDD" id="cd07895">
    <property type="entry name" value="Adenylation_mRNA_capping"/>
    <property type="match status" value="1"/>
</dbReference>
<comment type="similarity">
    <text evidence="2 16">Belongs to the eukaryotic GTase family.</text>
</comment>
<comment type="subcellular location">
    <subcellularLocation>
        <location evidence="1 16">Nucleus</location>
    </subcellularLocation>
</comment>
<evidence type="ECO:0000256" key="17">
    <source>
        <dbReference type="PIRSR" id="PIRSR036959-1"/>
    </source>
</evidence>
<keyword evidence="10 16" id="KW-0342">GTP-binding</keyword>
<keyword evidence="8 16" id="KW-0547">Nucleotide-binding</keyword>
<keyword evidence="7 16" id="KW-0548">Nucleotidyltransferase</keyword>
<dbReference type="Pfam" id="PF03919">
    <property type="entry name" value="mRNA_cap_C"/>
    <property type="match status" value="1"/>
</dbReference>
<dbReference type="Gene3D" id="3.30.470.30">
    <property type="entry name" value="DNA ligase/mRNA capping enzyme"/>
    <property type="match status" value="1"/>
</dbReference>
<name>A0A6A6HCN2_VIRVR</name>
<keyword evidence="22" id="KW-1185">Reference proteome</keyword>
<evidence type="ECO:0000256" key="10">
    <source>
        <dbReference type="ARBA" id="ARBA00023134"/>
    </source>
</evidence>
<reference evidence="21" key="1">
    <citation type="journal article" date="2020" name="Stud. Mycol.">
        <title>101 Dothideomycetes genomes: a test case for predicting lifestyles and emergence of pathogens.</title>
        <authorList>
            <person name="Haridas S."/>
            <person name="Albert R."/>
            <person name="Binder M."/>
            <person name="Bloem J."/>
            <person name="Labutti K."/>
            <person name="Salamov A."/>
            <person name="Andreopoulos B."/>
            <person name="Baker S."/>
            <person name="Barry K."/>
            <person name="Bills G."/>
            <person name="Bluhm B."/>
            <person name="Cannon C."/>
            <person name="Castanera R."/>
            <person name="Culley D."/>
            <person name="Daum C."/>
            <person name="Ezra D."/>
            <person name="Gonzalez J."/>
            <person name="Henrissat B."/>
            <person name="Kuo A."/>
            <person name="Liang C."/>
            <person name="Lipzen A."/>
            <person name="Lutzoni F."/>
            <person name="Magnuson J."/>
            <person name="Mondo S."/>
            <person name="Nolan M."/>
            <person name="Ohm R."/>
            <person name="Pangilinan J."/>
            <person name="Park H.-J."/>
            <person name="Ramirez L."/>
            <person name="Alfaro M."/>
            <person name="Sun H."/>
            <person name="Tritt A."/>
            <person name="Yoshinaga Y."/>
            <person name="Zwiers L.-H."/>
            <person name="Turgeon B."/>
            <person name="Goodwin S."/>
            <person name="Spatafora J."/>
            <person name="Crous P."/>
            <person name="Grigoriev I."/>
        </authorList>
    </citation>
    <scope>NUCLEOTIDE SEQUENCE</scope>
    <source>
        <strain evidence="21">Tuck. ex Michener</strain>
    </source>
</reference>
<dbReference type="PIRSF" id="PIRSF036959">
    <property type="entry name" value="mRNA_cap_alpha"/>
    <property type="match status" value="1"/>
</dbReference>
<dbReference type="SUPFAM" id="SSF50249">
    <property type="entry name" value="Nucleic acid-binding proteins"/>
    <property type="match status" value="1"/>
</dbReference>
<evidence type="ECO:0000256" key="14">
    <source>
        <dbReference type="ARBA" id="ARBA00044624"/>
    </source>
</evidence>
<evidence type="ECO:0000256" key="12">
    <source>
        <dbReference type="ARBA" id="ARBA00029909"/>
    </source>
</evidence>
<dbReference type="EMBL" id="ML991789">
    <property type="protein sequence ID" value="KAF2235752.1"/>
    <property type="molecule type" value="Genomic_DNA"/>
</dbReference>
<keyword evidence="6 16" id="KW-0808">Transferase</keyword>
<comment type="function">
    <text evidence="16">Second step of mRNA capping. Transfer of the GMP moiety of GTP to the 5'-end of RNA via an enzyme-GMP covalent reaction intermediate.</text>
</comment>
<evidence type="ECO:0000259" key="19">
    <source>
        <dbReference type="Pfam" id="PF01331"/>
    </source>
</evidence>
<comment type="subunit">
    <text evidence="15">Heterodimer. The mRNA-capping enzyme is composed of two separate chains alpha and beta, respectively a mRNA guanylyltransferase and an mRNA 5'-triphosphate monophosphatase.</text>
</comment>
<dbReference type="InterPro" id="IPR001339">
    <property type="entry name" value="mRNA_cap_enzyme_adenylation"/>
</dbReference>
<dbReference type="InterPro" id="IPR051029">
    <property type="entry name" value="mRNA_Capping_Enz/RNA_Phosphat"/>
</dbReference>
<evidence type="ECO:0000256" key="16">
    <source>
        <dbReference type="PIRNR" id="PIRNR036959"/>
    </source>
</evidence>
<evidence type="ECO:0000256" key="4">
    <source>
        <dbReference type="ARBA" id="ARBA00019171"/>
    </source>
</evidence>
<evidence type="ECO:0000256" key="15">
    <source>
        <dbReference type="ARBA" id="ARBA00047082"/>
    </source>
</evidence>
<evidence type="ECO:0000256" key="9">
    <source>
        <dbReference type="ARBA" id="ARBA00023042"/>
    </source>
</evidence>
<dbReference type="GO" id="GO:0005525">
    <property type="term" value="F:GTP binding"/>
    <property type="evidence" value="ECO:0007669"/>
    <property type="project" value="UniProtKB-KW"/>
</dbReference>
<dbReference type="Proteomes" id="UP000800092">
    <property type="component" value="Unassembled WGS sequence"/>
</dbReference>
<evidence type="ECO:0000256" key="6">
    <source>
        <dbReference type="ARBA" id="ARBA00022679"/>
    </source>
</evidence>
<dbReference type="GO" id="GO:0004484">
    <property type="term" value="F:mRNA guanylyltransferase activity"/>
    <property type="evidence" value="ECO:0007669"/>
    <property type="project" value="UniProtKB-EC"/>
</dbReference>
<dbReference type="GO" id="GO:0031533">
    <property type="term" value="C:mRNA capping enzyme complex"/>
    <property type="evidence" value="ECO:0007669"/>
    <property type="project" value="InterPro"/>
</dbReference>
<keyword evidence="5 16" id="KW-0507">mRNA processing</keyword>
<keyword evidence="11 16" id="KW-0539">Nucleus</keyword>
<feature type="region of interest" description="Disordered" evidence="18">
    <location>
        <begin position="370"/>
        <end position="402"/>
    </location>
</feature>
<evidence type="ECO:0000256" key="2">
    <source>
        <dbReference type="ARBA" id="ARBA00010237"/>
    </source>
</evidence>
<evidence type="ECO:0000313" key="22">
    <source>
        <dbReference type="Proteomes" id="UP000800092"/>
    </source>
</evidence>
<gene>
    <name evidence="21" type="ORF">EV356DRAFT_575562</name>
</gene>
<evidence type="ECO:0000256" key="11">
    <source>
        <dbReference type="ARBA" id="ARBA00023242"/>
    </source>
</evidence>
<comment type="catalytic activity">
    <reaction evidence="14">
        <text>a 5'-end diphospho-ribonucleoside in mRNA + GTP + H(+) = a 5'-end (5'-triphosphoguanosine)-ribonucleoside in mRNA + diphosphate</text>
        <dbReference type="Rhea" id="RHEA:67012"/>
        <dbReference type="Rhea" id="RHEA-COMP:17165"/>
        <dbReference type="Rhea" id="RHEA-COMP:17166"/>
        <dbReference type="ChEBI" id="CHEBI:15378"/>
        <dbReference type="ChEBI" id="CHEBI:33019"/>
        <dbReference type="ChEBI" id="CHEBI:37565"/>
        <dbReference type="ChEBI" id="CHEBI:167616"/>
        <dbReference type="ChEBI" id="CHEBI:167617"/>
        <dbReference type="EC" id="2.7.7.50"/>
    </reaction>
    <physiologicalReaction direction="left-to-right" evidence="14">
        <dbReference type="Rhea" id="RHEA:67013"/>
    </physiologicalReaction>
</comment>
<dbReference type="InterPro" id="IPR012340">
    <property type="entry name" value="NA-bd_OB-fold"/>
</dbReference>
<evidence type="ECO:0000256" key="3">
    <source>
        <dbReference type="ARBA" id="ARBA00012475"/>
    </source>
</evidence>
<dbReference type="Pfam" id="PF01331">
    <property type="entry name" value="mRNA_cap_enzyme"/>
    <property type="match status" value="1"/>
</dbReference>
<feature type="domain" description="mRNA capping enzyme adenylation" evidence="19">
    <location>
        <begin position="39"/>
        <end position="234"/>
    </location>
</feature>
<dbReference type="PANTHER" id="PTHR10367:SF17">
    <property type="entry name" value="MRNA-CAPPING ENZYME"/>
    <property type="match status" value="1"/>
</dbReference>
<dbReference type="GO" id="GO:0006370">
    <property type="term" value="P:7-methylguanosine mRNA capping"/>
    <property type="evidence" value="ECO:0007669"/>
    <property type="project" value="UniProtKB-KW"/>
</dbReference>
<accession>A0A6A6HCN2</accession>
<protein>
    <recommendedName>
        <fullName evidence="4 16">mRNA-capping enzyme subunit alpha</fullName>
        <ecNumber evidence="3 16">2.7.7.50</ecNumber>
    </recommendedName>
    <alternativeName>
        <fullName evidence="12 16">GTP--RNA guanylyltransferase</fullName>
    </alternativeName>
    <alternativeName>
        <fullName evidence="13 16">mRNA guanylyltransferase</fullName>
    </alternativeName>
</protein>
<dbReference type="EC" id="2.7.7.50" evidence="3 16"/>
<evidence type="ECO:0000313" key="21">
    <source>
        <dbReference type="EMBL" id="KAF2235752.1"/>
    </source>
</evidence>
<dbReference type="Gene3D" id="2.40.50.140">
    <property type="entry name" value="Nucleic acid-binding proteins"/>
    <property type="match status" value="1"/>
</dbReference>
<evidence type="ECO:0000256" key="8">
    <source>
        <dbReference type="ARBA" id="ARBA00022741"/>
    </source>
</evidence>
<dbReference type="InterPro" id="IPR013846">
    <property type="entry name" value="mRNA_cap_enzyme_C"/>
</dbReference>
<dbReference type="AlphaFoldDB" id="A0A6A6HCN2"/>
<evidence type="ECO:0000256" key="1">
    <source>
        <dbReference type="ARBA" id="ARBA00004123"/>
    </source>
</evidence>